<evidence type="ECO:0000256" key="2">
    <source>
        <dbReference type="ARBA" id="ARBA00009810"/>
    </source>
</evidence>
<feature type="domain" description="TonB-dependent receptor plug" evidence="12">
    <location>
        <begin position="48"/>
        <end position="133"/>
    </location>
</feature>
<dbReference type="Gene3D" id="2.170.130.10">
    <property type="entry name" value="TonB-dependent receptor, plug domain"/>
    <property type="match status" value="1"/>
</dbReference>
<dbReference type="PANTHER" id="PTHR30069:SF41">
    <property type="entry name" value="HEME_HEMOPEXIN UTILIZATION PROTEIN C"/>
    <property type="match status" value="1"/>
</dbReference>
<dbReference type="InterPro" id="IPR036942">
    <property type="entry name" value="Beta-barrel_TonB_sf"/>
</dbReference>
<proteinExistence type="inferred from homology"/>
<organism evidence="13">
    <name type="scientific">uncultured Sulfurovum sp</name>
    <dbReference type="NCBI Taxonomy" id="269237"/>
    <lineage>
        <taxon>Bacteria</taxon>
        <taxon>Pseudomonadati</taxon>
        <taxon>Campylobacterota</taxon>
        <taxon>Epsilonproteobacteria</taxon>
        <taxon>Campylobacterales</taxon>
        <taxon>Sulfurovaceae</taxon>
        <taxon>Sulfurovum</taxon>
        <taxon>environmental samples</taxon>
    </lineage>
</organism>
<keyword evidence="3 9" id="KW-0813">Transport</keyword>
<sequence>MLKKYSALSLMLPCLLLGEVKLAEINVIEQMQRDTNIMEIDLVENELHQSNSVFDVFKKESYVAVAGGGSSNAKRVYLRGIESTNLNISLDGARQGTNIFQHRGNELGLNPDLLKAVEVNTASDASQSSALGGSIVMTTKDAQDFATSGKTTGGIVKIGHHTNTESNRASLTAYSVIDDHYGIVASASGTNNNNYTDGNDNKMLGTAYEDRDYLLKFSLLDLNNHDFRLSFNQNSNDGDMQWGKTGSDKGIVTDPSLLENIVSTTTNYSLQHNYSTGKLLNLETNINLTNILVDRKDSNLEYENDKVGIKVQNHLYLDTSDTKNKISVGFQIEDEETTGVYSCSSKDGGSDCNINTYAPTASNNKALFIQNKTTIGNLNIHYGLRFDDYEFETGFGKATDSTYSPNVGLDYKINDSSKIYANYGKSSRMTGSIPFTWMTNVKKDTSYSSDLKAEKSTNYELGYNHTQGDLFTNNDVFRLDANIFKREFKDLIFSSAVDGYSGEGGRTLDDIYNNDYKFYSKGFELKGSYFMNDYFGSLSYTQIDTNVIDELTTGAAKEPLALRRVGSYDNKQFVLNMGREVMSGLSADYTLTAVAGIDNADQVIRGGYTTHDMSMMYKSSDTSAWTYYAAVNNITDKYYAPSSTLVANDGTYRRDMGRDFRFNIKYEF</sequence>
<dbReference type="EMBL" id="CACVAZ010000139">
    <property type="protein sequence ID" value="CAA6821072.1"/>
    <property type="molecule type" value="Genomic_DNA"/>
</dbReference>
<dbReference type="GO" id="GO:0009279">
    <property type="term" value="C:cell outer membrane"/>
    <property type="evidence" value="ECO:0007669"/>
    <property type="project" value="UniProtKB-SubCell"/>
</dbReference>
<dbReference type="InterPro" id="IPR039426">
    <property type="entry name" value="TonB-dep_rcpt-like"/>
</dbReference>
<accession>A0A6S6TJL1</accession>
<dbReference type="AlphaFoldDB" id="A0A6S6TJL1"/>
<keyword evidence="6 10" id="KW-0798">TonB box</keyword>
<comment type="subcellular location">
    <subcellularLocation>
        <location evidence="1 9">Cell outer membrane</location>
        <topology evidence="1 9">Multi-pass membrane protein</topology>
    </subcellularLocation>
</comment>
<evidence type="ECO:0000256" key="9">
    <source>
        <dbReference type="PROSITE-ProRule" id="PRU01360"/>
    </source>
</evidence>
<evidence type="ECO:0000256" key="3">
    <source>
        <dbReference type="ARBA" id="ARBA00022448"/>
    </source>
</evidence>
<keyword evidence="5 9" id="KW-0812">Transmembrane</keyword>
<dbReference type="PANTHER" id="PTHR30069">
    <property type="entry name" value="TONB-DEPENDENT OUTER MEMBRANE RECEPTOR"/>
    <property type="match status" value="1"/>
</dbReference>
<comment type="similarity">
    <text evidence="2 9 10">Belongs to the TonB-dependent receptor family.</text>
</comment>
<dbReference type="GO" id="GO:0044718">
    <property type="term" value="P:siderophore transmembrane transport"/>
    <property type="evidence" value="ECO:0007669"/>
    <property type="project" value="TreeGrafter"/>
</dbReference>
<evidence type="ECO:0000256" key="7">
    <source>
        <dbReference type="ARBA" id="ARBA00023136"/>
    </source>
</evidence>
<dbReference type="Gene3D" id="2.40.170.20">
    <property type="entry name" value="TonB-dependent receptor, beta-barrel domain"/>
    <property type="match status" value="1"/>
</dbReference>
<keyword evidence="13" id="KW-0675">Receptor</keyword>
<reference evidence="13" key="1">
    <citation type="submission" date="2020-01" db="EMBL/GenBank/DDBJ databases">
        <authorList>
            <person name="Meier V. D."/>
            <person name="Meier V D."/>
        </authorList>
    </citation>
    <scope>NUCLEOTIDE SEQUENCE</scope>
    <source>
        <strain evidence="13">HLG_WM_MAG_02</strain>
    </source>
</reference>
<dbReference type="Pfam" id="PF00593">
    <property type="entry name" value="TonB_dep_Rec_b-barrel"/>
    <property type="match status" value="1"/>
</dbReference>
<keyword evidence="4 9" id="KW-1134">Transmembrane beta strand</keyword>
<evidence type="ECO:0000256" key="5">
    <source>
        <dbReference type="ARBA" id="ARBA00022692"/>
    </source>
</evidence>
<dbReference type="PROSITE" id="PS52016">
    <property type="entry name" value="TONB_DEPENDENT_REC_3"/>
    <property type="match status" value="1"/>
</dbReference>
<keyword evidence="7 9" id="KW-0472">Membrane</keyword>
<name>A0A6S6TJL1_9BACT</name>
<dbReference type="Pfam" id="PF07715">
    <property type="entry name" value="Plug"/>
    <property type="match status" value="1"/>
</dbReference>
<dbReference type="InterPro" id="IPR000531">
    <property type="entry name" value="Beta-barrel_TonB"/>
</dbReference>
<dbReference type="GO" id="GO:0015344">
    <property type="term" value="F:siderophore uptake transmembrane transporter activity"/>
    <property type="evidence" value="ECO:0007669"/>
    <property type="project" value="TreeGrafter"/>
</dbReference>
<evidence type="ECO:0000256" key="1">
    <source>
        <dbReference type="ARBA" id="ARBA00004571"/>
    </source>
</evidence>
<evidence type="ECO:0000256" key="10">
    <source>
        <dbReference type="RuleBase" id="RU003357"/>
    </source>
</evidence>
<feature type="domain" description="TonB-dependent receptor-like beta-barrel" evidence="11">
    <location>
        <begin position="187"/>
        <end position="634"/>
    </location>
</feature>
<evidence type="ECO:0000256" key="4">
    <source>
        <dbReference type="ARBA" id="ARBA00022452"/>
    </source>
</evidence>
<protein>
    <submittedName>
        <fullName evidence="13">TonB-dependent receptor protein</fullName>
    </submittedName>
</protein>
<dbReference type="InterPro" id="IPR037066">
    <property type="entry name" value="Plug_dom_sf"/>
</dbReference>
<evidence type="ECO:0000256" key="8">
    <source>
        <dbReference type="ARBA" id="ARBA00023237"/>
    </source>
</evidence>
<evidence type="ECO:0000313" key="13">
    <source>
        <dbReference type="EMBL" id="CAA6821072.1"/>
    </source>
</evidence>
<dbReference type="InterPro" id="IPR012910">
    <property type="entry name" value="Plug_dom"/>
</dbReference>
<evidence type="ECO:0000259" key="11">
    <source>
        <dbReference type="Pfam" id="PF00593"/>
    </source>
</evidence>
<evidence type="ECO:0000256" key="6">
    <source>
        <dbReference type="ARBA" id="ARBA00023077"/>
    </source>
</evidence>
<evidence type="ECO:0000259" key="12">
    <source>
        <dbReference type="Pfam" id="PF07715"/>
    </source>
</evidence>
<gene>
    <name evidence="13" type="ORF">HELGO_WM48448</name>
</gene>
<dbReference type="SUPFAM" id="SSF56935">
    <property type="entry name" value="Porins"/>
    <property type="match status" value="1"/>
</dbReference>
<keyword evidence="8 9" id="KW-0998">Cell outer membrane</keyword>